<evidence type="ECO:0000313" key="2">
    <source>
        <dbReference type="EMBL" id="GAA2157965.1"/>
    </source>
</evidence>
<keyword evidence="3" id="KW-1185">Reference proteome</keyword>
<protein>
    <submittedName>
        <fullName evidence="2">Uncharacterized protein</fullName>
    </submittedName>
</protein>
<feature type="region of interest" description="Disordered" evidence="1">
    <location>
        <begin position="1"/>
        <end position="22"/>
    </location>
</feature>
<dbReference type="EMBL" id="BAAANT010000064">
    <property type="protein sequence ID" value="GAA2157965.1"/>
    <property type="molecule type" value="Genomic_DNA"/>
</dbReference>
<comment type="caution">
    <text evidence="2">The sequence shown here is derived from an EMBL/GenBank/DDBJ whole genome shotgun (WGS) entry which is preliminary data.</text>
</comment>
<proteinExistence type="predicted"/>
<evidence type="ECO:0000256" key="1">
    <source>
        <dbReference type="SAM" id="MobiDB-lite"/>
    </source>
</evidence>
<gene>
    <name evidence="2" type="ORF">GCM10009760_60580</name>
</gene>
<accession>A0ABN3ABF5</accession>
<name>A0ABN3ABF5_9ACTN</name>
<feature type="region of interest" description="Disordered" evidence="1">
    <location>
        <begin position="28"/>
        <end position="47"/>
    </location>
</feature>
<organism evidence="2 3">
    <name type="scientific">Kitasatospora kazusensis</name>
    <dbReference type="NCBI Taxonomy" id="407974"/>
    <lineage>
        <taxon>Bacteria</taxon>
        <taxon>Bacillati</taxon>
        <taxon>Actinomycetota</taxon>
        <taxon>Actinomycetes</taxon>
        <taxon>Kitasatosporales</taxon>
        <taxon>Streptomycetaceae</taxon>
        <taxon>Kitasatospora</taxon>
    </lineage>
</organism>
<evidence type="ECO:0000313" key="3">
    <source>
        <dbReference type="Proteomes" id="UP001422759"/>
    </source>
</evidence>
<sequence>MQAPYGLRQVGAERGPVGDRSWAGHLAVDPAVHRPGEREGGPRGAGVHRFRDAAGEMRRQPWQPVLLLPYGRSVVRGARQPYEQLVAEPVHGVVRARAGR</sequence>
<dbReference type="Proteomes" id="UP001422759">
    <property type="component" value="Unassembled WGS sequence"/>
</dbReference>
<reference evidence="2 3" key="1">
    <citation type="journal article" date="2019" name="Int. J. Syst. Evol. Microbiol.">
        <title>The Global Catalogue of Microorganisms (GCM) 10K type strain sequencing project: providing services to taxonomists for standard genome sequencing and annotation.</title>
        <authorList>
            <consortium name="The Broad Institute Genomics Platform"/>
            <consortium name="The Broad Institute Genome Sequencing Center for Infectious Disease"/>
            <person name="Wu L."/>
            <person name="Ma J."/>
        </authorList>
    </citation>
    <scope>NUCLEOTIDE SEQUENCE [LARGE SCALE GENOMIC DNA]</scope>
    <source>
        <strain evidence="2 3">JCM 14560</strain>
    </source>
</reference>
<feature type="compositionally biased region" description="Basic and acidic residues" evidence="1">
    <location>
        <begin position="31"/>
        <end position="41"/>
    </location>
</feature>